<protein>
    <submittedName>
        <fullName evidence="1">Uncharacterized protein</fullName>
    </submittedName>
</protein>
<reference evidence="1 2" key="1">
    <citation type="journal article" date="2018" name="Front. Plant Sci.">
        <title>Red Clover (Trifolium pratense) and Zigzag Clover (T. medium) - A Picture of Genomic Similarities and Differences.</title>
        <authorList>
            <person name="Dluhosova J."/>
            <person name="Istvanek J."/>
            <person name="Nedelnik J."/>
            <person name="Repkova J."/>
        </authorList>
    </citation>
    <scope>NUCLEOTIDE SEQUENCE [LARGE SCALE GENOMIC DNA]</scope>
    <source>
        <strain evidence="2">cv. 10/8</strain>
        <tissue evidence="1">Leaf</tissue>
    </source>
</reference>
<feature type="non-terminal residue" evidence="1">
    <location>
        <position position="1"/>
    </location>
</feature>
<proteinExistence type="predicted"/>
<evidence type="ECO:0000313" key="1">
    <source>
        <dbReference type="EMBL" id="MCI01898.1"/>
    </source>
</evidence>
<evidence type="ECO:0000313" key="2">
    <source>
        <dbReference type="Proteomes" id="UP000265520"/>
    </source>
</evidence>
<dbReference type="Proteomes" id="UP000265520">
    <property type="component" value="Unassembled WGS sequence"/>
</dbReference>
<sequence>RLVHLPDCINKKTEVLRIFEASEECVARRHQGACHTMVKNWIPSSLCMACHARCFTCRAMFDEKEPLIPVDGATREFGVV</sequence>
<organism evidence="1 2">
    <name type="scientific">Trifolium medium</name>
    <dbReference type="NCBI Taxonomy" id="97028"/>
    <lineage>
        <taxon>Eukaryota</taxon>
        <taxon>Viridiplantae</taxon>
        <taxon>Streptophyta</taxon>
        <taxon>Embryophyta</taxon>
        <taxon>Tracheophyta</taxon>
        <taxon>Spermatophyta</taxon>
        <taxon>Magnoliopsida</taxon>
        <taxon>eudicotyledons</taxon>
        <taxon>Gunneridae</taxon>
        <taxon>Pentapetalae</taxon>
        <taxon>rosids</taxon>
        <taxon>fabids</taxon>
        <taxon>Fabales</taxon>
        <taxon>Fabaceae</taxon>
        <taxon>Papilionoideae</taxon>
        <taxon>50 kb inversion clade</taxon>
        <taxon>NPAAA clade</taxon>
        <taxon>Hologalegina</taxon>
        <taxon>IRL clade</taxon>
        <taxon>Trifolieae</taxon>
        <taxon>Trifolium</taxon>
    </lineage>
</organism>
<gene>
    <name evidence="1" type="ORF">A2U01_0022927</name>
</gene>
<accession>A0A392NPT7</accession>
<comment type="caution">
    <text evidence="1">The sequence shown here is derived from an EMBL/GenBank/DDBJ whole genome shotgun (WGS) entry which is preliminary data.</text>
</comment>
<name>A0A392NPT7_9FABA</name>
<dbReference type="EMBL" id="LXQA010047499">
    <property type="protein sequence ID" value="MCI01898.1"/>
    <property type="molecule type" value="Genomic_DNA"/>
</dbReference>
<keyword evidence="2" id="KW-1185">Reference proteome</keyword>
<dbReference type="AlphaFoldDB" id="A0A392NPT7"/>